<feature type="binding site" evidence="5">
    <location>
        <position position="390"/>
    </location>
    <ligand>
        <name>substrate</name>
    </ligand>
</feature>
<dbReference type="InterPro" id="IPR024169">
    <property type="entry name" value="SP_NH2Trfase/AEP_transaminase"/>
</dbReference>
<dbReference type="Gene3D" id="3.90.1150.10">
    <property type="entry name" value="Aspartate Aminotransferase, domain 1"/>
    <property type="match status" value="1"/>
</dbReference>
<proteinExistence type="inferred from homology"/>
<dbReference type="InterPro" id="IPR015424">
    <property type="entry name" value="PyrdxlP-dep_Trfase"/>
</dbReference>
<protein>
    <recommendedName>
        <fullName evidence="4">Alanine--glyoxylate aminotransferase</fullName>
        <ecNumber evidence="4">2.6.1.44</ecNumber>
    </recommendedName>
</protein>
<feature type="modified residue" description="N6-(pyridoxal phosphate)lysine" evidence="6">
    <location>
        <position position="234"/>
    </location>
</feature>
<keyword evidence="9" id="KW-0670">Pyruvate</keyword>
<dbReference type="InterPro" id="IPR015422">
    <property type="entry name" value="PyrdxlP-dep_Trfase_small"/>
</dbReference>
<organism evidence="9 10">
    <name type="scientific">Folsomia candida</name>
    <name type="common">Springtail</name>
    <dbReference type="NCBI Taxonomy" id="158441"/>
    <lineage>
        <taxon>Eukaryota</taxon>
        <taxon>Metazoa</taxon>
        <taxon>Ecdysozoa</taxon>
        <taxon>Arthropoda</taxon>
        <taxon>Hexapoda</taxon>
        <taxon>Collembola</taxon>
        <taxon>Entomobryomorpha</taxon>
        <taxon>Isotomoidea</taxon>
        <taxon>Isotomidae</taxon>
        <taxon>Proisotominae</taxon>
        <taxon>Folsomia</taxon>
    </lineage>
</organism>
<comment type="catalytic activity">
    <reaction evidence="4">
        <text>glyoxylate + L-alanine = glycine + pyruvate</text>
        <dbReference type="Rhea" id="RHEA:24248"/>
        <dbReference type="ChEBI" id="CHEBI:15361"/>
        <dbReference type="ChEBI" id="CHEBI:36655"/>
        <dbReference type="ChEBI" id="CHEBI:57305"/>
        <dbReference type="ChEBI" id="CHEBI:57972"/>
        <dbReference type="EC" id="2.6.1.44"/>
    </reaction>
</comment>
<comment type="caution">
    <text evidence="9">The sequence shown here is derived from an EMBL/GenBank/DDBJ whole genome shotgun (WGS) entry which is preliminary data.</text>
</comment>
<dbReference type="Gene3D" id="3.40.640.10">
    <property type="entry name" value="Type I PLP-dependent aspartate aminotransferase-like (Major domain)"/>
    <property type="match status" value="1"/>
</dbReference>
<accession>A0A226F593</accession>
<dbReference type="InterPro" id="IPR015421">
    <property type="entry name" value="PyrdxlP-dep_Trfase_major"/>
</dbReference>
<evidence type="ECO:0000256" key="4">
    <source>
        <dbReference type="PIRNR" id="PIRNR000524"/>
    </source>
</evidence>
<comment type="cofactor">
    <cofactor evidence="1 4 6">
        <name>pyridoxal 5'-phosphate</name>
        <dbReference type="ChEBI" id="CHEBI:597326"/>
    </cofactor>
</comment>
<comment type="similarity">
    <text evidence="2 4">Belongs to the class-V pyridoxal-phosphate-dependent aminotransferase family.</text>
</comment>
<keyword evidence="7" id="KW-0732">Signal</keyword>
<evidence type="ECO:0000256" key="2">
    <source>
        <dbReference type="ARBA" id="ARBA00009236"/>
    </source>
</evidence>
<evidence type="ECO:0000313" key="9">
    <source>
        <dbReference type="EMBL" id="OXA64076.1"/>
    </source>
</evidence>
<feature type="signal peptide" evidence="7">
    <location>
        <begin position="1"/>
        <end position="18"/>
    </location>
</feature>
<dbReference type="GO" id="GO:0004760">
    <property type="term" value="F:L-serine-pyruvate transaminase activity"/>
    <property type="evidence" value="ECO:0007669"/>
    <property type="project" value="TreeGrafter"/>
</dbReference>
<feature type="chain" id="PRO_5012623988" description="Alanine--glyoxylate aminotransferase" evidence="7">
    <location>
        <begin position="19"/>
        <end position="425"/>
    </location>
</feature>
<keyword evidence="10" id="KW-1185">Reference proteome</keyword>
<dbReference type="PANTHER" id="PTHR21152:SF40">
    <property type="entry name" value="ALANINE--GLYOXYLATE AMINOTRANSFERASE"/>
    <property type="match status" value="1"/>
</dbReference>
<dbReference type="PIRSF" id="PIRSF000524">
    <property type="entry name" value="SPT"/>
    <property type="match status" value="1"/>
</dbReference>
<evidence type="ECO:0000256" key="3">
    <source>
        <dbReference type="ARBA" id="ARBA00022898"/>
    </source>
</evidence>
<dbReference type="EMBL" id="LNIX01000001">
    <property type="protein sequence ID" value="OXA64076.1"/>
    <property type="molecule type" value="Genomic_DNA"/>
</dbReference>
<keyword evidence="9" id="KW-0808">Transferase</keyword>
<keyword evidence="9" id="KW-0032">Aminotransferase</keyword>
<gene>
    <name evidence="9" type="ORF">Fcan01_01291</name>
</gene>
<dbReference type="OrthoDB" id="7403325at2759"/>
<feature type="domain" description="Aminotransferase class V" evidence="8">
    <location>
        <begin position="78"/>
        <end position="380"/>
    </location>
</feature>
<dbReference type="STRING" id="158441.A0A226F593"/>
<reference evidence="9 10" key="1">
    <citation type="submission" date="2015-12" db="EMBL/GenBank/DDBJ databases">
        <title>The genome of Folsomia candida.</title>
        <authorList>
            <person name="Faddeeva A."/>
            <person name="Derks M.F."/>
            <person name="Anvar Y."/>
            <person name="Smit S."/>
            <person name="Van Straalen N."/>
            <person name="Roelofs D."/>
        </authorList>
    </citation>
    <scope>NUCLEOTIDE SEQUENCE [LARGE SCALE GENOMIC DNA]</scope>
    <source>
        <strain evidence="9 10">VU population</strain>
        <tissue evidence="9">Whole body</tissue>
    </source>
</reference>
<dbReference type="GO" id="GO:0008453">
    <property type="term" value="F:alanine-glyoxylate transaminase activity"/>
    <property type="evidence" value="ECO:0007669"/>
    <property type="project" value="UniProtKB-EC"/>
</dbReference>
<evidence type="ECO:0000256" key="5">
    <source>
        <dbReference type="PIRSR" id="PIRSR000524-1"/>
    </source>
</evidence>
<dbReference type="InterPro" id="IPR000192">
    <property type="entry name" value="Aminotrans_V_dom"/>
</dbReference>
<evidence type="ECO:0000256" key="1">
    <source>
        <dbReference type="ARBA" id="ARBA00001933"/>
    </source>
</evidence>
<evidence type="ECO:0000256" key="7">
    <source>
        <dbReference type="SAM" id="SignalP"/>
    </source>
</evidence>
<dbReference type="PANTHER" id="PTHR21152">
    <property type="entry name" value="AMINOTRANSFERASE CLASS V"/>
    <property type="match status" value="1"/>
</dbReference>
<sequence>MATTSAIILPCLFLIAGGQNNHDWLSWGNEAILPPHSSILEKIDTKPTLLVSGGRGNPTQPSSIAAFNLPQMAIAEDAVIKIVEDIKHGLRYLFQTNNSNTLAIVGTGSLGIETVLDNLVEPGDTVLILLNGMWADRVKEIVTRLRIPIPMMKPPGSIFTMEEVELEIRSKKPKIVYAVNGESSAGVFQKVDFIGDLCHKHGCITVLDVIHIVGIQPFFMDKWKMDVVVCNTQKGIGAPVGKAPMSFSSRAVEKMTNRTTTPHTLLNDFQSWQKYNYWRLDATRPYFTHHSVPILLMYTLREGLALLSRDGLISSWKKHAESNLYLRKRLLEEFPFLTDTVTEPKNRLVGVVMLSFPNYLNSTEIRTHLIEKHNVDVNNGFGPSVGKVIRFALLGANANFEVADKLVNVMKETFAHFNVSSSPKT</sequence>
<dbReference type="SUPFAM" id="SSF53383">
    <property type="entry name" value="PLP-dependent transferases"/>
    <property type="match status" value="1"/>
</dbReference>
<dbReference type="Pfam" id="PF00266">
    <property type="entry name" value="Aminotran_5"/>
    <property type="match status" value="1"/>
</dbReference>
<dbReference type="AlphaFoldDB" id="A0A226F593"/>
<name>A0A226F593_FOLCA</name>
<dbReference type="GO" id="GO:0019265">
    <property type="term" value="P:glycine biosynthetic process, by transamination of glyoxylate"/>
    <property type="evidence" value="ECO:0007669"/>
    <property type="project" value="TreeGrafter"/>
</dbReference>
<dbReference type="EC" id="2.6.1.44" evidence="4"/>
<evidence type="ECO:0000313" key="10">
    <source>
        <dbReference type="Proteomes" id="UP000198287"/>
    </source>
</evidence>
<keyword evidence="3 4" id="KW-0663">Pyridoxal phosphate</keyword>
<evidence type="ECO:0000256" key="6">
    <source>
        <dbReference type="PIRSR" id="PIRSR000524-50"/>
    </source>
</evidence>
<dbReference type="Proteomes" id="UP000198287">
    <property type="component" value="Unassembled WGS sequence"/>
</dbReference>
<evidence type="ECO:0000259" key="8">
    <source>
        <dbReference type="Pfam" id="PF00266"/>
    </source>
</evidence>
<dbReference type="OMA" id="MENTFER"/>
<dbReference type="GO" id="GO:0005777">
    <property type="term" value="C:peroxisome"/>
    <property type="evidence" value="ECO:0007669"/>
    <property type="project" value="TreeGrafter"/>
</dbReference>